<dbReference type="AlphaFoldDB" id="A0AAD3XQK2"/>
<dbReference type="Proteomes" id="UP001279734">
    <property type="component" value="Unassembled WGS sequence"/>
</dbReference>
<accession>A0AAD3XQK2</accession>
<dbReference type="EMBL" id="BSYO01000012">
    <property type="protein sequence ID" value="GMH13034.1"/>
    <property type="molecule type" value="Genomic_DNA"/>
</dbReference>
<organism evidence="2 3">
    <name type="scientific">Nepenthes gracilis</name>
    <name type="common">Slender pitcher plant</name>
    <dbReference type="NCBI Taxonomy" id="150966"/>
    <lineage>
        <taxon>Eukaryota</taxon>
        <taxon>Viridiplantae</taxon>
        <taxon>Streptophyta</taxon>
        <taxon>Embryophyta</taxon>
        <taxon>Tracheophyta</taxon>
        <taxon>Spermatophyta</taxon>
        <taxon>Magnoliopsida</taxon>
        <taxon>eudicotyledons</taxon>
        <taxon>Gunneridae</taxon>
        <taxon>Pentapetalae</taxon>
        <taxon>Caryophyllales</taxon>
        <taxon>Nepenthaceae</taxon>
        <taxon>Nepenthes</taxon>
    </lineage>
</organism>
<reference evidence="2" key="1">
    <citation type="submission" date="2023-05" db="EMBL/GenBank/DDBJ databases">
        <title>Nepenthes gracilis genome sequencing.</title>
        <authorList>
            <person name="Fukushima K."/>
        </authorList>
    </citation>
    <scope>NUCLEOTIDE SEQUENCE</scope>
    <source>
        <strain evidence="2">SING2019-196</strain>
    </source>
</reference>
<feature type="compositionally biased region" description="Basic and acidic residues" evidence="1">
    <location>
        <begin position="48"/>
        <end position="61"/>
    </location>
</feature>
<evidence type="ECO:0000313" key="3">
    <source>
        <dbReference type="Proteomes" id="UP001279734"/>
    </source>
</evidence>
<protein>
    <submittedName>
        <fullName evidence="2">Uncharacterized protein</fullName>
    </submittedName>
</protein>
<name>A0AAD3XQK2_NEPGR</name>
<keyword evidence="3" id="KW-1185">Reference proteome</keyword>
<sequence>MSRHRRRASQVLPPDILTGDEPPTAFDPNPSALNFPGQTAIGQAASVSEKDSESSKIRNHQDAPVTHCTTPGKKPPSGKATSN</sequence>
<gene>
    <name evidence="2" type="ORF">Nepgr_014875</name>
</gene>
<evidence type="ECO:0000313" key="2">
    <source>
        <dbReference type="EMBL" id="GMH13034.1"/>
    </source>
</evidence>
<proteinExistence type="predicted"/>
<evidence type="ECO:0000256" key="1">
    <source>
        <dbReference type="SAM" id="MobiDB-lite"/>
    </source>
</evidence>
<feature type="region of interest" description="Disordered" evidence="1">
    <location>
        <begin position="1"/>
        <end position="83"/>
    </location>
</feature>
<comment type="caution">
    <text evidence="2">The sequence shown here is derived from an EMBL/GenBank/DDBJ whole genome shotgun (WGS) entry which is preliminary data.</text>
</comment>